<evidence type="ECO:0000313" key="3">
    <source>
        <dbReference type="EMBL" id="KAF8572474.1"/>
    </source>
</evidence>
<gene>
    <name evidence="3" type="ORF">P879_00619</name>
</gene>
<feature type="transmembrane region" description="Helical" evidence="1">
    <location>
        <begin position="516"/>
        <end position="542"/>
    </location>
</feature>
<feature type="signal peptide" evidence="2">
    <location>
        <begin position="1"/>
        <end position="21"/>
    </location>
</feature>
<protein>
    <submittedName>
        <fullName evidence="3">Uncharacterized protein</fullName>
    </submittedName>
</protein>
<name>A0A8T0DZ37_9TREM</name>
<dbReference type="EMBL" id="JTDF01000021">
    <property type="protein sequence ID" value="KAF8572474.1"/>
    <property type="molecule type" value="Genomic_DNA"/>
</dbReference>
<proteinExistence type="predicted"/>
<dbReference type="OrthoDB" id="6237283at2759"/>
<keyword evidence="1" id="KW-0812">Transmembrane</keyword>
<comment type="caution">
    <text evidence="3">The sequence shown here is derived from an EMBL/GenBank/DDBJ whole genome shotgun (WGS) entry which is preliminary data.</text>
</comment>
<keyword evidence="1" id="KW-0472">Membrane</keyword>
<dbReference type="Proteomes" id="UP000699462">
    <property type="component" value="Unassembled WGS sequence"/>
</dbReference>
<evidence type="ECO:0000256" key="2">
    <source>
        <dbReference type="SAM" id="SignalP"/>
    </source>
</evidence>
<accession>A0A8T0DZ37</accession>
<dbReference type="AlphaFoldDB" id="A0A8T0DZ37"/>
<organism evidence="3 4">
    <name type="scientific">Paragonimus westermani</name>
    <dbReference type="NCBI Taxonomy" id="34504"/>
    <lineage>
        <taxon>Eukaryota</taxon>
        <taxon>Metazoa</taxon>
        <taxon>Spiralia</taxon>
        <taxon>Lophotrochozoa</taxon>
        <taxon>Platyhelminthes</taxon>
        <taxon>Trematoda</taxon>
        <taxon>Digenea</taxon>
        <taxon>Plagiorchiida</taxon>
        <taxon>Troglotremata</taxon>
        <taxon>Troglotrematidae</taxon>
        <taxon>Paragonimus</taxon>
    </lineage>
</organism>
<feature type="chain" id="PRO_5035801263" evidence="2">
    <location>
        <begin position="22"/>
        <end position="641"/>
    </location>
</feature>
<evidence type="ECO:0000313" key="4">
    <source>
        <dbReference type="Proteomes" id="UP000699462"/>
    </source>
</evidence>
<sequence length="641" mass="71850">MHMVNCWVVFISALLTDTIGAQVLSNKVIGTVATICNRSTFHTPVGTPYPTGRLDHQPVWLRDSEPRCLNNLSAVLDYCRSVYAANHPQLIDHAVLDPFPLPEAFFPTVALNDRSVLTVHLCLGPPDSPSPSLTLTKPNAEVEPVSMKTTSVDEQPTLLPSVHRLPTLIDVHRSYFADRFRNLVNVANANMSRFIRHLVEESKGLTKLYQSDPQLAQYKASQILQLAHKQLQAIWTEQEIEWSDLEQARHESLVKQLQSEAWSGENEFTYVLQEFHPNLDRVQDALARLLSRLADSVQEEVLHLKAVHSNQPWTLRLEPHANWTSHVTAGLTNLEEVHRVLLQYVRTATVAINTLRSLMAKDAAIHKAHASSTAHQYKDNLRASYNKLQHGLSEAQYWLNQAKATLLGNLTDRMHSILAHLNTTFAGDRLNNTHLVAVTNVSVNDWVLGKHHAELAYIDLLITHLLHPYAPPIDLPESGQVDDSLWQPHPGSGLQPGSVDGLDEVIKKSNPFGLQITFAVLLVLAAILCVLLMLTVICVAFYHHYRRPHIASHLHQFLVKRGRKLRHILHSSSTLRSPLPIWKVGRQVVVIADHYPGKSTATKFAEAPLLDTSHETEQSNMSDKAAIVRGYLNPFCSTPKD</sequence>
<keyword evidence="2" id="KW-0732">Signal</keyword>
<keyword evidence="1" id="KW-1133">Transmembrane helix</keyword>
<reference evidence="3 4" key="1">
    <citation type="submission" date="2019-07" db="EMBL/GenBank/DDBJ databases">
        <title>Annotation for the trematode Paragonimus westermani.</title>
        <authorList>
            <person name="Choi Y.-J."/>
        </authorList>
    </citation>
    <scope>NUCLEOTIDE SEQUENCE [LARGE SCALE GENOMIC DNA]</scope>
    <source>
        <strain evidence="3">180907_Pwestermani</strain>
    </source>
</reference>
<evidence type="ECO:0000256" key="1">
    <source>
        <dbReference type="SAM" id="Phobius"/>
    </source>
</evidence>
<keyword evidence="4" id="KW-1185">Reference proteome</keyword>